<dbReference type="InterPro" id="IPR058530">
    <property type="entry name" value="Baseplate_J-like_C"/>
</dbReference>
<evidence type="ECO:0000313" key="3">
    <source>
        <dbReference type="EMBL" id="RKR02591.1"/>
    </source>
</evidence>
<sequence>MASPINLSALPAPDIVETIDYETLLAERKEYLISLYAESERAGIRETLELESEPITKLLEENAYRETILRQRVNEAARAVMLAYAGGDDLTQLAANYNVTRLTVDPGAPDAVPPVPATMESDTDLRLRAQRAFDGLSVAGPRAAYVFHALSADGRVADATAISPSPCVAIVTVLSQSGTGEADAELLDIVEDALSAEDIRPLGDRLTVQSARIVDYAIAATLYLYPGPEQEPIIAAARTKAETYVSEQRRLGRDIRLSAIYAALHVEGVQRVELTSPAEDLVIDETQASHCTGITITNGGTDE</sequence>
<feature type="domain" description="Baseplate J-like C-terminal" evidence="2">
    <location>
        <begin position="216"/>
        <end position="297"/>
    </location>
</feature>
<dbReference type="Pfam" id="PF26078">
    <property type="entry name" value="Baseplate_J_M"/>
    <property type="match status" value="1"/>
</dbReference>
<dbReference type="InterPro" id="IPR014507">
    <property type="entry name" value="Baseplate_assembly_J_pred"/>
</dbReference>
<protein>
    <submittedName>
        <fullName evidence="3">Phage-related baseplate assembly protein</fullName>
    </submittedName>
</protein>
<proteinExistence type="predicted"/>
<dbReference type="PIRSF" id="PIRSF020481">
    <property type="entry name" value="BAP"/>
    <property type="match status" value="1"/>
</dbReference>
<evidence type="ECO:0000313" key="4">
    <source>
        <dbReference type="Proteomes" id="UP000281975"/>
    </source>
</evidence>
<dbReference type="PANTHER" id="PTHR35862:SF1">
    <property type="entry name" value="FELS-2 PROPHAGE PROTEIN"/>
    <property type="match status" value="1"/>
</dbReference>
<dbReference type="Proteomes" id="UP000281975">
    <property type="component" value="Unassembled WGS sequence"/>
</dbReference>
<organism evidence="3 4">
    <name type="scientific">Kushneria sinocarnis</name>
    <dbReference type="NCBI Taxonomy" id="595502"/>
    <lineage>
        <taxon>Bacteria</taxon>
        <taxon>Pseudomonadati</taxon>
        <taxon>Pseudomonadota</taxon>
        <taxon>Gammaproteobacteria</taxon>
        <taxon>Oceanospirillales</taxon>
        <taxon>Halomonadaceae</taxon>
        <taxon>Kushneria</taxon>
    </lineage>
</organism>
<dbReference type="InterPro" id="IPR058531">
    <property type="entry name" value="Baseplate_J_M"/>
</dbReference>
<comment type="caution">
    <text evidence="3">The sequence shown here is derived from an EMBL/GenBank/DDBJ whole genome shotgun (WGS) entry which is preliminary data.</text>
</comment>
<dbReference type="PANTHER" id="PTHR35862">
    <property type="entry name" value="FELS-2 PROPHAGE PROTEIN"/>
    <property type="match status" value="1"/>
</dbReference>
<dbReference type="OrthoDB" id="9793802at2"/>
<dbReference type="EMBL" id="RBIN01000006">
    <property type="protein sequence ID" value="RKR02591.1"/>
    <property type="molecule type" value="Genomic_DNA"/>
</dbReference>
<evidence type="ECO:0000259" key="2">
    <source>
        <dbReference type="Pfam" id="PF26079"/>
    </source>
</evidence>
<accession>A0A420WVI5</accession>
<dbReference type="InterPro" id="IPR052726">
    <property type="entry name" value="Phage_Baseplate_Hub"/>
</dbReference>
<dbReference type="RefSeq" id="WP_121173228.1">
    <property type="nucleotide sequence ID" value="NZ_RBIN01000006.1"/>
</dbReference>
<dbReference type="AlphaFoldDB" id="A0A420WVI5"/>
<reference evidence="3 4" key="1">
    <citation type="submission" date="2018-10" db="EMBL/GenBank/DDBJ databases">
        <title>Genomic Encyclopedia of Type Strains, Phase IV (KMG-IV): sequencing the most valuable type-strain genomes for metagenomic binning, comparative biology and taxonomic classification.</title>
        <authorList>
            <person name="Goeker M."/>
        </authorList>
    </citation>
    <scope>NUCLEOTIDE SEQUENCE [LARGE SCALE GENOMIC DNA]</scope>
    <source>
        <strain evidence="3 4">DSM 23229</strain>
    </source>
</reference>
<evidence type="ECO:0000259" key="1">
    <source>
        <dbReference type="Pfam" id="PF26078"/>
    </source>
</evidence>
<feature type="domain" description="Baseplate J-like central" evidence="1">
    <location>
        <begin position="138"/>
        <end position="209"/>
    </location>
</feature>
<name>A0A420WVI5_9GAMM</name>
<gene>
    <name evidence="3" type="ORF">C7446_2309</name>
</gene>
<keyword evidence="4" id="KW-1185">Reference proteome</keyword>
<dbReference type="Pfam" id="PF26079">
    <property type="entry name" value="Baseplate_J_C"/>
    <property type="match status" value="1"/>
</dbReference>